<gene>
    <name evidence="1" type="ORF">J2Z64_002672</name>
</gene>
<protein>
    <submittedName>
        <fullName evidence="1">Esterase/lipase</fullName>
    </submittedName>
</protein>
<dbReference type="EMBL" id="JAGGMB010000008">
    <property type="protein sequence ID" value="MBP2078408.1"/>
    <property type="molecule type" value="Genomic_DNA"/>
</dbReference>
<reference evidence="1" key="1">
    <citation type="submission" date="2021-03" db="EMBL/GenBank/DDBJ databases">
        <title>Genomic Encyclopedia of Type Strains, Phase IV (KMG-IV): sequencing the most valuable type-strain genomes for metagenomic binning, comparative biology and taxonomic classification.</title>
        <authorList>
            <person name="Goeker M."/>
        </authorList>
    </citation>
    <scope>NUCLEOTIDE SEQUENCE</scope>
    <source>
        <strain evidence="1">DSM 107338</strain>
    </source>
</reference>
<dbReference type="AlphaFoldDB" id="A0A9X0YTF4"/>
<proteinExistence type="predicted"/>
<organism evidence="1 2">
    <name type="scientific">Oceanobacillus polygoni</name>
    <dbReference type="NCBI Taxonomy" id="1235259"/>
    <lineage>
        <taxon>Bacteria</taxon>
        <taxon>Bacillati</taxon>
        <taxon>Bacillota</taxon>
        <taxon>Bacilli</taxon>
        <taxon>Bacillales</taxon>
        <taxon>Bacillaceae</taxon>
        <taxon>Oceanobacillus</taxon>
    </lineage>
</organism>
<name>A0A9X0YTF4_9BACI</name>
<evidence type="ECO:0000313" key="2">
    <source>
        <dbReference type="Proteomes" id="UP001138793"/>
    </source>
</evidence>
<evidence type="ECO:0000313" key="1">
    <source>
        <dbReference type="EMBL" id="MBP2078408.1"/>
    </source>
</evidence>
<dbReference type="Proteomes" id="UP001138793">
    <property type="component" value="Unassembled WGS sequence"/>
</dbReference>
<sequence>MEVIAPKPFTYRGGGDKAVLLLHGFTGNTM</sequence>
<accession>A0A9X0YTF4</accession>
<comment type="caution">
    <text evidence="1">The sequence shown here is derived from an EMBL/GenBank/DDBJ whole genome shotgun (WGS) entry which is preliminary data.</text>
</comment>
<keyword evidence="2" id="KW-1185">Reference proteome</keyword>